<protein>
    <recommendedName>
        <fullName evidence="10">G-protein coupled receptors family 3 profile domain-containing protein</fullName>
    </recommendedName>
</protein>
<keyword evidence="8" id="KW-0807">Transducer</keyword>
<keyword evidence="4" id="KW-0297">G-protein coupled receptor</keyword>
<name>A0A1E7FXR0_9STRA</name>
<dbReference type="KEGG" id="fcy:FRACYDRAFT_137078"/>
<comment type="subcellular location">
    <subcellularLocation>
        <location evidence="1">Membrane</location>
        <topology evidence="1">Multi-pass membrane protein</topology>
    </subcellularLocation>
</comment>
<keyword evidence="7" id="KW-0325">Glycoprotein</keyword>
<dbReference type="AlphaFoldDB" id="A0A1E7FXR0"/>
<organism evidence="11 12">
    <name type="scientific">Fragilariopsis cylindrus CCMP1102</name>
    <dbReference type="NCBI Taxonomy" id="635003"/>
    <lineage>
        <taxon>Eukaryota</taxon>
        <taxon>Sar</taxon>
        <taxon>Stramenopiles</taxon>
        <taxon>Ochrophyta</taxon>
        <taxon>Bacillariophyta</taxon>
        <taxon>Bacillariophyceae</taxon>
        <taxon>Bacillariophycidae</taxon>
        <taxon>Bacillariales</taxon>
        <taxon>Bacillariaceae</taxon>
        <taxon>Fragilariopsis</taxon>
    </lineage>
</organism>
<feature type="transmembrane region" description="Helical" evidence="9">
    <location>
        <begin position="444"/>
        <end position="467"/>
    </location>
</feature>
<dbReference type="SUPFAM" id="SSF53822">
    <property type="entry name" value="Periplasmic binding protein-like I"/>
    <property type="match status" value="1"/>
</dbReference>
<evidence type="ECO:0000256" key="9">
    <source>
        <dbReference type="SAM" id="Phobius"/>
    </source>
</evidence>
<feature type="non-terminal residue" evidence="11">
    <location>
        <position position="1"/>
    </location>
</feature>
<dbReference type="CDD" id="cd15047">
    <property type="entry name" value="7tmC_GABA-B-like"/>
    <property type="match status" value="1"/>
</dbReference>
<dbReference type="PANTHER" id="PTHR10519:SF20">
    <property type="entry name" value="G-PROTEIN COUPLED RECEPTOR 156-RELATED"/>
    <property type="match status" value="1"/>
</dbReference>
<feature type="transmembrane region" description="Helical" evidence="9">
    <location>
        <begin position="272"/>
        <end position="294"/>
    </location>
</feature>
<keyword evidence="5 9" id="KW-0472">Membrane</keyword>
<keyword evidence="3 9" id="KW-1133">Transmembrane helix</keyword>
<feature type="domain" description="G-protein coupled receptors family 3 profile" evidence="10">
    <location>
        <begin position="311"/>
        <end position="500"/>
    </location>
</feature>
<gene>
    <name evidence="11" type="ORF">FRACYDRAFT_137078</name>
</gene>
<evidence type="ECO:0000256" key="8">
    <source>
        <dbReference type="ARBA" id="ARBA00023224"/>
    </source>
</evidence>
<evidence type="ECO:0000256" key="2">
    <source>
        <dbReference type="ARBA" id="ARBA00022692"/>
    </source>
</evidence>
<evidence type="ECO:0000256" key="6">
    <source>
        <dbReference type="ARBA" id="ARBA00023170"/>
    </source>
</evidence>
<dbReference type="InParanoid" id="A0A1E7FXR0"/>
<evidence type="ECO:0000256" key="5">
    <source>
        <dbReference type="ARBA" id="ARBA00023136"/>
    </source>
</evidence>
<dbReference type="GO" id="GO:0038039">
    <property type="term" value="C:G protein-coupled receptor heterodimeric complex"/>
    <property type="evidence" value="ECO:0007669"/>
    <property type="project" value="TreeGrafter"/>
</dbReference>
<feature type="transmembrane region" description="Helical" evidence="9">
    <location>
        <begin position="314"/>
        <end position="336"/>
    </location>
</feature>
<dbReference type="Pfam" id="PF00003">
    <property type="entry name" value="7tm_3"/>
    <property type="match status" value="1"/>
</dbReference>
<dbReference type="Gene3D" id="3.40.50.2300">
    <property type="match status" value="2"/>
</dbReference>
<sequence length="500" mass="56596">QRAYDAGIPIVTFEATPPEGFPPHLIQAYVGTNQTELGHTLARLLKQLEPDGGKYVLVYPPRRNIVQLDRATGFRNEISDRIRTEFNISDYYTTDEEVHPDYFQYMDDITETNPPTAIIFLLQTPMRDKKFVKFVDKHKKLGHDITYIGTDGDDFQLDLLRSQYIHGLVGQLPYDIGLKSAETLHKSNNNTNTYTDNVNVSSATTIMSINTDLVAYSIIPHALPDNEVDNNLIGPLKYIGYVCFGIITVLSLACLGWIIWNRKGFAVKASQPLFLIMTVAGVFIMACTLIPISLDDNGKPLEMKSSYAECICMPVPWLFFTGFTVTFSALFSKTWRVNKFFHSKSAFSRITVSEYEVIAPFIILLSLNTIVLVTWTIVDPLKYERTFDLATDYWNREIRSTGMCESQNTVYFLIPLVIINVISLLIAAWQSWQARNIKSEFSEAKFIGLAVFSMCQALLTGLPIVAMSSNLPMTFYIMMTTLVFTLCMVILLLIFLPKVI</sequence>
<dbReference type="PRINTS" id="PR00248">
    <property type="entry name" value="GPCRMGR"/>
</dbReference>
<accession>A0A1E7FXR0</accession>
<evidence type="ECO:0000256" key="1">
    <source>
        <dbReference type="ARBA" id="ARBA00004141"/>
    </source>
</evidence>
<dbReference type="InterPro" id="IPR028082">
    <property type="entry name" value="Peripla_BP_I"/>
</dbReference>
<dbReference type="InterPro" id="IPR025997">
    <property type="entry name" value="SBP_2_dom"/>
</dbReference>
<feature type="transmembrane region" description="Helical" evidence="9">
    <location>
        <begin position="473"/>
        <end position="496"/>
    </location>
</feature>
<feature type="transmembrane region" description="Helical" evidence="9">
    <location>
        <begin position="357"/>
        <end position="378"/>
    </location>
</feature>
<feature type="transmembrane region" description="Helical" evidence="9">
    <location>
        <begin position="238"/>
        <end position="260"/>
    </location>
</feature>
<dbReference type="Proteomes" id="UP000095751">
    <property type="component" value="Unassembled WGS sequence"/>
</dbReference>
<feature type="non-terminal residue" evidence="11">
    <location>
        <position position="500"/>
    </location>
</feature>
<evidence type="ECO:0000256" key="7">
    <source>
        <dbReference type="ARBA" id="ARBA00023180"/>
    </source>
</evidence>
<dbReference type="InterPro" id="IPR000337">
    <property type="entry name" value="GPCR_3"/>
</dbReference>
<evidence type="ECO:0000313" key="11">
    <source>
        <dbReference type="EMBL" id="OEU22939.1"/>
    </source>
</evidence>
<dbReference type="PROSITE" id="PS50259">
    <property type="entry name" value="G_PROTEIN_RECEP_F3_4"/>
    <property type="match status" value="1"/>
</dbReference>
<dbReference type="Pfam" id="PF13407">
    <property type="entry name" value="Peripla_BP_4"/>
    <property type="match status" value="1"/>
</dbReference>
<reference evidence="11 12" key="1">
    <citation type="submission" date="2016-09" db="EMBL/GenBank/DDBJ databases">
        <title>Extensive genetic diversity and differential bi-allelic expression allows diatom success in the polar Southern Ocean.</title>
        <authorList>
            <consortium name="DOE Joint Genome Institute"/>
            <person name="Mock T."/>
            <person name="Otillar R.P."/>
            <person name="Strauss J."/>
            <person name="Dupont C."/>
            <person name="Frickenhaus S."/>
            <person name="Maumus F."/>
            <person name="Mcmullan M."/>
            <person name="Sanges R."/>
            <person name="Schmutz J."/>
            <person name="Toseland A."/>
            <person name="Valas R."/>
            <person name="Veluchamy A."/>
            <person name="Ward B.J."/>
            <person name="Allen A."/>
            <person name="Barry K."/>
            <person name="Falciatore A."/>
            <person name="Ferrante M."/>
            <person name="Fortunato A.E."/>
            <person name="Gloeckner G."/>
            <person name="Gruber A."/>
            <person name="Hipkin R."/>
            <person name="Janech M."/>
            <person name="Kroth P."/>
            <person name="Leese F."/>
            <person name="Lindquist E."/>
            <person name="Lyon B.R."/>
            <person name="Martin J."/>
            <person name="Mayer C."/>
            <person name="Parker M."/>
            <person name="Quesneville H."/>
            <person name="Raymond J."/>
            <person name="Uhlig C."/>
            <person name="Valentin K.U."/>
            <person name="Worden A.Z."/>
            <person name="Armbrust E.V."/>
            <person name="Bowler C."/>
            <person name="Green B."/>
            <person name="Moulton V."/>
            <person name="Van Oosterhout C."/>
            <person name="Grigoriev I."/>
        </authorList>
    </citation>
    <scope>NUCLEOTIDE SEQUENCE [LARGE SCALE GENOMIC DNA]</scope>
    <source>
        <strain evidence="11 12">CCMP1102</strain>
    </source>
</reference>
<evidence type="ECO:0000313" key="12">
    <source>
        <dbReference type="Proteomes" id="UP000095751"/>
    </source>
</evidence>
<dbReference type="EMBL" id="KV784353">
    <property type="protein sequence ID" value="OEU22939.1"/>
    <property type="molecule type" value="Genomic_DNA"/>
</dbReference>
<proteinExistence type="predicted"/>
<keyword evidence="12" id="KW-1185">Reference proteome</keyword>
<feature type="transmembrane region" description="Helical" evidence="9">
    <location>
        <begin position="410"/>
        <end position="432"/>
    </location>
</feature>
<evidence type="ECO:0000256" key="4">
    <source>
        <dbReference type="ARBA" id="ARBA00023040"/>
    </source>
</evidence>
<keyword evidence="2 9" id="KW-0812">Transmembrane</keyword>
<evidence type="ECO:0000259" key="10">
    <source>
        <dbReference type="PROSITE" id="PS50259"/>
    </source>
</evidence>
<dbReference type="InterPro" id="IPR017978">
    <property type="entry name" value="GPCR_3_C"/>
</dbReference>
<dbReference type="PANTHER" id="PTHR10519">
    <property type="entry name" value="GABA-B RECEPTOR"/>
    <property type="match status" value="1"/>
</dbReference>
<evidence type="ECO:0000256" key="3">
    <source>
        <dbReference type="ARBA" id="ARBA00022989"/>
    </source>
</evidence>
<dbReference type="OrthoDB" id="48903at2759"/>
<dbReference type="InterPro" id="IPR002455">
    <property type="entry name" value="GPCR3_GABA-B"/>
</dbReference>
<dbReference type="GO" id="GO:0004965">
    <property type="term" value="F:G protein-coupled GABA receptor activity"/>
    <property type="evidence" value="ECO:0007669"/>
    <property type="project" value="InterPro"/>
</dbReference>
<keyword evidence="6" id="KW-0675">Receptor</keyword>